<dbReference type="AlphaFoldDB" id="R7SFT4"/>
<protein>
    <recommendedName>
        <fullName evidence="4">F-box domain-containing protein</fullName>
    </recommendedName>
</protein>
<proteinExistence type="predicted"/>
<keyword evidence="3" id="KW-1185">Reference proteome</keyword>
<dbReference type="Gene3D" id="3.80.10.10">
    <property type="entry name" value="Ribonuclease Inhibitor"/>
    <property type="match status" value="1"/>
</dbReference>
<accession>R7SFT4</accession>
<name>R7SFT4_FOMME</name>
<organism evidence="2 3">
    <name type="scientific">Fomitiporia mediterranea (strain MF3/22)</name>
    <name type="common">Grapevine white-rot fungus</name>
    <dbReference type="NCBI Taxonomy" id="694068"/>
    <lineage>
        <taxon>Eukaryota</taxon>
        <taxon>Fungi</taxon>
        <taxon>Dikarya</taxon>
        <taxon>Basidiomycota</taxon>
        <taxon>Agaricomycotina</taxon>
        <taxon>Agaricomycetes</taxon>
        <taxon>Hymenochaetales</taxon>
        <taxon>Hymenochaetaceae</taxon>
        <taxon>Fomitiporia</taxon>
    </lineage>
</organism>
<evidence type="ECO:0008006" key="4">
    <source>
        <dbReference type="Google" id="ProtNLM"/>
    </source>
</evidence>
<feature type="compositionally biased region" description="Basic and acidic residues" evidence="1">
    <location>
        <begin position="13"/>
        <end position="25"/>
    </location>
</feature>
<dbReference type="RefSeq" id="XP_007272160.1">
    <property type="nucleotide sequence ID" value="XM_007272098.1"/>
</dbReference>
<dbReference type="EMBL" id="JH718030">
    <property type="protein sequence ID" value="EJC97578.1"/>
    <property type="molecule type" value="Genomic_DNA"/>
</dbReference>
<reference evidence="3" key="1">
    <citation type="journal article" date="2012" name="Science">
        <title>The Paleozoic origin of enzymatic lignin decomposition reconstructed from 31 fungal genomes.</title>
        <authorList>
            <person name="Floudas D."/>
            <person name="Binder M."/>
            <person name="Riley R."/>
            <person name="Barry K."/>
            <person name="Blanchette R.A."/>
            <person name="Henrissat B."/>
            <person name="Martinez A.T."/>
            <person name="Otillar R."/>
            <person name="Spatafora J.W."/>
            <person name="Yadav J.S."/>
            <person name="Aerts A."/>
            <person name="Benoit I."/>
            <person name="Boyd A."/>
            <person name="Carlson A."/>
            <person name="Copeland A."/>
            <person name="Coutinho P.M."/>
            <person name="de Vries R.P."/>
            <person name="Ferreira P."/>
            <person name="Findley K."/>
            <person name="Foster B."/>
            <person name="Gaskell J."/>
            <person name="Glotzer D."/>
            <person name="Gorecki P."/>
            <person name="Heitman J."/>
            <person name="Hesse C."/>
            <person name="Hori C."/>
            <person name="Igarashi K."/>
            <person name="Jurgens J.A."/>
            <person name="Kallen N."/>
            <person name="Kersten P."/>
            <person name="Kohler A."/>
            <person name="Kuees U."/>
            <person name="Kumar T.K.A."/>
            <person name="Kuo A."/>
            <person name="LaButti K."/>
            <person name="Larrondo L.F."/>
            <person name="Lindquist E."/>
            <person name="Ling A."/>
            <person name="Lombard V."/>
            <person name="Lucas S."/>
            <person name="Lundell T."/>
            <person name="Martin R."/>
            <person name="McLaughlin D.J."/>
            <person name="Morgenstern I."/>
            <person name="Morin E."/>
            <person name="Murat C."/>
            <person name="Nagy L.G."/>
            <person name="Nolan M."/>
            <person name="Ohm R.A."/>
            <person name="Patyshakuliyeva A."/>
            <person name="Rokas A."/>
            <person name="Ruiz-Duenas F.J."/>
            <person name="Sabat G."/>
            <person name="Salamov A."/>
            <person name="Samejima M."/>
            <person name="Schmutz J."/>
            <person name="Slot J.C."/>
            <person name="St John F."/>
            <person name="Stenlid J."/>
            <person name="Sun H."/>
            <person name="Sun S."/>
            <person name="Syed K."/>
            <person name="Tsang A."/>
            <person name="Wiebenga A."/>
            <person name="Young D."/>
            <person name="Pisabarro A."/>
            <person name="Eastwood D.C."/>
            <person name="Martin F."/>
            <person name="Cullen D."/>
            <person name="Grigoriev I.V."/>
            <person name="Hibbett D.S."/>
        </authorList>
    </citation>
    <scope>NUCLEOTIDE SEQUENCE [LARGE SCALE GENOMIC DNA]</scope>
    <source>
        <strain evidence="3">MF3/22</strain>
    </source>
</reference>
<evidence type="ECO:0000313" key="2">
    <source>
        <dbReference type="EMBL" id="EJC97578.1"/>
    </source>
</evidence>
<dbReference type="InterPro" id="IPR032675">
    <property type="entry name" value="LRR_dom_sf"/>
</dbReference>
<dbReference type="OrthoDB" id="2269034at2759"/>
<evidence type="ECO:0000256" key="1">
    <source>
        <dbReference type="SAM" id="MobiDB-lite"/>
    </source>
</evidence>
<gene>
    <name evidence="2" type="ORF">FOMMEDRAFT_162831</name>
</gene>
<evidence type="ECO:0000313" key="3">
    <source>
        <dbReference type="Proteomes" id="UP000053630"/>
    </source>
</evidence>
<sequence length="266" mass="30581">MTSLPDSPSSRRSRSEHGSPGDKPRINNVPLNVLCEIFTHTAQISRSHTSNEDPMNASFREAMLLPLRLSQVCWLWREMALILPSVWTNINVLVDGTGSKDGDERLIESINTWIKRSKTLPLHISVTSNTYRLPNEKLDTASCILTRLLEERKRWREAYFSFIEGDPTRLPLLQLTNVPLLEKLTVRWRGTDTREPRGINLLIERPQRLRSLLLEGVPYLQTARLDALTELSLHGMAVMVSRDDYSEMLNNIPHLETLKYSAWWAL</sequence>
<dbReference type="Proteomes" id="UP000053630">
    <property type="component" value="Unassembled WGS sequence"/>
</dbReference>
<feature type="region of interest" description="Disordered" evidence="1">
    <location>
        <begin position="1"/>
        <end position="28"/>
    </location>
</feature>
<dbReference type="KEGG" id="fme:FOMMEDRAFT_162831"/>
<dbReference type="GeneID" id="18675912"/>
<feature type="compositionally biased region" description="Low complexity" evidence="1">
    <location>
        <begin position="1"/>
        <end position="10"/>
    </location>
</feature>